<keyword evidence="1" id="KW-0175">Coiled coil</keyword>
<dbReference type="RefSeq" id="WP_100096926.1">
    <property type="nucleotide sequence ID" value="NZ_CP017613.1"/>
</dbReference>
<dbReference type="InterPro" id="IPR004929">
    <property type="entry name" value="I-spanin"/>
</dbReference>
<sequence length="155" mass="17688">MRWTIPGMIMVLLASLLSVAVYYRHQYQQSEQALQKAVLELVQHQASLKQLRQKIKTVSQLDAQHTKALEHNKNLVAQLERDVADGRRRLRVKATCHDLSTNTTPSGVDDATAPRLADATQRDYFLLRNRIDIAGQQITGLQNYVRQVCLNKIQK</sequence>
<reference evidence="3" key="2">
    <citation type="submission" date="2017-11" db="EMBL/GenBank/DDBJ databases">
        <title>PacBio sequencing of new strain of the secondary endosymbiont Candidatus Hamiltonella defensa.</title>
        <authorList>
            <person name="Strand M.R."/>
            <person name="Oliver K."/>
        </authorList>
    </citation>
    <scope>NUCLEOTIDE SEQUENCE [LARGE SCALE GENOMIC DNA]</scope>
    <source>
        <strain evidence="3">ZA17</strain>
    </source>
</reference>
<evidence type="ECO:0000313" key="2">
    <source>
        <dbReference type="EMBL" id="ATW34374.1"/>
    </source>
</evidence>
<proteinExistence type="predicted"/>
<dbReference type="EMBL" id="CP017613">
    <property type="protein sequence ID" value="ATW34374.1"/>
    <property type="molecule type" value="Genomic_DNA"/>
</dbReference>
<gene>
    <name evidence="2" type="ORF">BJP43_09025</name>
</gene>
<dbReference type="AlphaFoldDB" id="A0A2D3TFB5"/>
<protein>
    <submittedName>
        <fullName evidence="2">Peptidase</fullName>
    </submittedName>
</protein>
<accession>A0A2D3TFB5</accession>
<feature type="coiled-coil region" evidence="1">
    <location>
        <begin position="34"/>
        <end position="61"/>
    </location>
</feature>
<organism evidence="2 3">
    <name type="scientific">Candidatus Williamhamiltonella defendens</name>
    <dbReference type="NCBI Taxonomy" id="138072"/>
    <lineage>
        <taxon>Bacteria</taxon>
        <taxon>Pseudomonadati</taxon>
        <taxon>Pseudomonadota</taxon>
        <taxon>Gammaproteobacteria</taxon>
        <taxon>Enterobacterales</taxon>
        <taxon>Enterobacteriaceae</taxon>
        <taxon>aphid secondary symbionts</taxon>
        <taxon>Candidatus Williamhamiltonella</taxon>
    </lineage>
</organism>
<dbReference type="GO" id="GO:0044659">
    <property type="term" value="P:viral release from host cell by cytolysis"/>
    <property type="evidence" value="ECO:0007669"/>
    <property type="project" value="InterPro"/>
</dbReference>
<evidence type="ECO:0000313" key="3">
    <source>
        <dbReference type="Proteomes" id="UP000229055"/>
    </source>
</evidence>
<reference evidence="3" key="1">
    <citation type="submission" date="2016-10" db="EMBL/GenBank/DDBJ databases">
        <authorList>
            <person name="Chevignon G."/>
        </authorList>
    </citation>
    <scope>NUCLEOTIDE SEQUENCE [LARGE SCALE GENOMIC DNA]</scope>
    <source>
        <strain evidence="3">ZA17</strain>
    </source>
</reference>
<dbReference type="Proteomes" id="UP000229055">
    <property type="component" value="Chromosome"/>
</dbReference>
<evidence type="ECO:0000256" key="1">
    <source>
        <dbReference type="SAM" id="Coils"/>
    </source>
</evidence>
<dbReference type="Pfam" id="PF03245">
    <property type="entry name" value="Phage_lysis"/>
    <property type="match status" value="1"/>
</dbReference>
<name>A0A2D3TFB5_9ENTR</name>